<dbReference type="AlphaFoldDB" id="A0A087UUY2"/>
<feature type="non-terminal residue" evidence="1">
    <location>
        <position position="1"/>
    </location>
</feature>
<proteinExistence type="predicted"/>
<keyword evidence="2" id="KW-1185">Reference proteome</keyword>
<sequence>VNFASDLSDFRHRHNIRIILVHRGHAHQSLLACAHEHYDFFSITLNLPSRSPVKSSDNRPVELEVTDLPSHKRGRQIKNLLRKLS</sequence>
<dbReference type="Proteomes" id="UP000054359">
    <property type="component" value="Unassembled WGS sequence"/>
</dbReference>
<organism evidence="1 2">
    <name type="scientific">Stegodyphus mimosarum</name>
    <name type="common">African social velvet spider</name>
    <dbReference type="NCBI Taxonomy" id="407821"/>
    <lineage>
        <taxon>Eukaryota</taxon>
        <taxon>Metazoa</taxon>
        <taxon>Ecdysozoa</taxon>
        <taxon>Arthropoda</taxon>
        <taxon>Chelicerata</taxon>
        <taxon>Arachnida</taxon>
        <taxon>Araneae</taxon>
        <taxon>Araneomorphae</taxon>
        <taxon>Entelegynae</taxon>
        <taxon>Eresoidea</taxon>
        <taxon>Eresidae</taxon>
        <taxon>Stegodyphus</taxon>
    </lineage>
</organism>
<accession>A0A087UUY2</accession>
<reference evidence="1 2" key="1">
    <citation type="submission" date="2013-11" db="EMBL/GenBank/DDBJ databases">
        <title>Genome sequencing of Stegodyphus mimosarum.</title>
        <authorList>
            <person name="Bechsgaard J."/>
        </authorList>
    </citation>
    <scope>NUCLEOTIDE SEQUENCE [LARGE SCALE GENOMIC DNA]</scope>
</reference>
<name>A0A087UUY2_STEMI</name>
<evidence type="ECO:0000313" key="1">
    <source>
        <dbReference type="EMBL" id="KFM81171.1"/>
    </source>
</evidence>
<dbReference type="OrthoDB" id="6434534at2759"/>
<evidence type="ECO:0000313" key="2">
    <source>
        <dbReference type="Proteomes" id="UP000054359"/>
    </source>
</evidence>
<dbReference type="EMBL" id="KK121771">
    <property type="protein sequence ID" value="KFM81171.1"/>
    <property type="molecule type" value="Genomic_DNA"/>
</dbReference>
<feature type="non-terminal residue" evidence="1">
    <location>
        <position position="85"/>
    </location>
</feature>
<gene>
    <name evidence="1" type="ORF">X975_18040</name>
</gene>
<dbReference type="STRING" id="407821.A0A087UUY2"/>
<protein>
    <submittedName>
        <fullName evidence="1">Limkain-b1</fullName>
    </submittedName>
</protein>